<organism evidence="3 4">
    <name type="scientific">Sneathiella marina</name>
    <dbReference type="NCBI Taxonomy" id="2950108"/>
    <lineage>
        <taxon>Bacteria</taxon>
        <taxon>Pseudomonadati</taxon>
        <taxon>Pseudomonadota</taxon>
        <taxon>Alphaproteobacteria</taxon>
        <taxon>Sneathiellales</taxon>
        <taxon>Sneathiellaceae</taxon>
        <taxon>Sneathiella</taxon>
    </lineage>
</organism>
<dbReference type="InterPro" id="IPR011990">
    <property type="entry name" value="TPR-like_helical_dom_sf"/>
</dbReference>
<keyword evidence="4" id="KW-1185">Reference proteome</keyword>
<feature type="repeat" description="TPR" evidence="1">
    <location>
        <begin position="84"/>
        <end position="117"/>
    </location>
</feature>
<dbReference type="InterPro" id="IPR019734">
    <property type="entry name" value="TPR_rpt"/>
</dbReference>
<accession>A0ABY4VY90</accession>
<dbReference type="PROSITE" id="PS50005">
    <property type="entry name" value="TPR"/>
    <property type="match status" value="1"/>
</dbReference>
<evidence type="ECO:0000256" key="1">
    <source>
        <dbReference type="PROSITE-ProRule" id="PRU00339"/>
    </source>
</evidence>
<keyword evidence="1" id="KW-0802">TPR repeat</keyword>
<feature type="signal peptide" evidence="2">
    <location>
        <begin position="1"/>
        <end position="25"/>
    </location>
</feature>
<evidence type="ECO:0000256" key="2">
    <source>
        <dbReference type="SAM" id="SignalP"/>
    </source>
</evidence>
<feature type="chain" id="PRO_5047193910" evidence="2">
    <location>
        <begin position="26"/>
        <end position="219"/>
    </location>
</feature>
<dbReference type="EMBL" id="CP098747">
    <property type="protein sequence ID" value="USG59805.1"/>
    <property type="molecule type" value="Genomic_DNA"/>
</dbReference>
<dbReference type="Pfam" id="PF13414">
    <property type="entry name" value="TPR_11"/>
    <property type="match status" value="1"/>
</dbReference>
<evidence type="ECO:0000313" key="3">
    <source>
        <dbReference type="EMBL" id="USG59805.1"/>
    </source>
</evidence>
<dbReference type="SUPFAM" id="SSF48452">
    <property type="entry name" value="TPR-like"/>
    <property type="match status" value="1"/>
</dbReference>
<dbReference type="Gene3D" id="1.25.40.10">
    <property type="entry name" value="Tetratricopeptide repeat domain"/>
    <property type="match status" value="1"/>
</dbReference>
<name>A0ABY4VY90_9PROT</name>
<sequence length="219" mass="24519">MVVKRHILGAVILLSSLLLSNGAQASDFWDLWLTPDQRGRWYFDHAQYDKAAQFFKNAEWKAQAFYKAEKFEAAALASENIETAAGQFLRGNAFARAEKLIEAIDAYKAALDLKPDFPEAIFNLKWVSDLYELDQKTYEDSGGTGGKLGADRTISNKLGEQSGTEVTRQQLKSEGLSDAQLEEMWMRRVQTTLGDFLGLRFSYQYQTGTSSGSSEETAN</sequence>
<proteinExistence type="predicted"/>
<dbReference type="Proteomes" id="UP001056291">
    <property type="component" value="Chromosome"/>
</dbReference>
<gene>
    <name evidence="3" type="ORF">NBZ79_11510</name>
</gene>
<evidence type="ECO:0000313" key="4">
    <source>
        <dbReference type="Proteomes" id="UP001056291"/>
    </source>
</evidence>
<keyword evidence="2" id="KW-0732">Signal</keyword>
<dbReference type="SMART" id="SM00028">
    <property type="entry name" value="TPR"/>
    <property type="match status" value="1"/>
</dbReference>
<dbReference type="RefSeq" id="WP_251932575.1">
    <property type="nucleotide sequence ID" value="NZ_CP098747.1"/>
</dbReference>
<reference evidence="3" key="1">
    <citation type="submission" date="2022-06" db="EMBL/GenBank/DDBJ databases">
        <title>Sneathiella actinostolidae sp. nov., isolated from a sea anemonein the Western Pacific Ocean.</title>
        <authorList>
            <person name="Wei M.J."/>
        </authorList>
    </citation>
    <scope>NUCLEOTIDE SEQUENCE</scope>
    <source>
        <strain evidence="3">PHK-P5</strain>
    </source>
</reference>
<protein>
    <submittedName>
        <fullName evidence="3">Tetratricopeptide repeat protein</fullName>
    </submittedName>
</protein>